<gene>
    <name evidence="3" type="ORF">FPAR1323_LOCUS5384</name>
</gene>
<keyword evidence="1" id="KW-0106">Calcium</keyword>
<feature type="domain" description="EF-hand" evidence="2">
    <location>
        <begin position="57"/>
        <end position="92"/>
    </location>
</feature>
<feature type="domain" description="EF-hand" evidence="2">
    <location>
        <begin position="103"/>
        <end position="138"/>
    </location>
</feature>
<dbReference type="Pfam" id="PF13499">
    <property type="entry name" value="EF-hand_7"/>
    <property type="match status" value="1"/>
</dbReference>
<dbReference type="Gene3D" id="1.10.238.10">
    <property type="entry name" value="EF-hand"/>
    <property type="match status" value="1"/>
</dbReference>
<dbReference type="GO" id="GO:0005509">
    <property type="term" value="F:calcium ion binding"/>
    <property type="evidence" value="ECO:0007669"/>
    <property type="project" value="InterPro"/>
</dbReference>
<evidence type="ECO:0000256" key="1">
    <source>
        <dbReference type="ARBA" id="ARBA00022837"/>
    </source>
</evidence>
<dbReference type="SMART" id="SM00054">
    <property type="entry name" value="EFh"/>
    <property type="match status" value="2"/>
</dbReference>
<name>A0A7S2FLR9_9STRA</name>
<proteinExistence type="predicted"/>
<dbReference type="EMBL" id="HBGT01009915">
    <property type="protein sequence ID" value="CAD9402771.1"/>
    <property type="molecule type" value="Transcribed_RNA"/>
</dbReference>
<dbReference type="PROSITE" id="PS00018">
    <property type="entry name" value="EF_HAND_1"/>
    <property type="match status" value="1"/>
</dbReference>
<dbReference type="PROSITE" id="PS50222">
    <property type="entry name" value="EF_HAND_2"/>
    <property type="match status" value="2"/>
</dbReference>
<reference evidence="3" key="1">
    <citation type="submission" date="2021-01" db="EMBL/GenBank/DDBJ databases">
        <authorList>
            <person name="Corre E."/>
            <person name="Pelletier E."/>
            <person name="Niang G."/>
            <person name="Scheremetjew M."/>
            <person name="Finn R."/>
            <person name="Kale V."/>
            <person name="Holt S."/>
            <person name="Cochrane G."/>
            <person name="Meng A."/>
            <person name="Brown T."/>
            <person name="Cohen L."/>
        </authorList>
    </citation>
    <scope>NUCLEOTIDE SEQUENCE</scope>
    <source>
        <strain evidence="3">RCC1693</strain>
    </source>
</reference>
<dbReference type="InterPro" id="IPR011992">
    <property type="entry name" value="EF-hand-dom_pair"/>
</dbReference>
<dbReference type="AlphaFoldDB" id="A0A7S2FLR9"/>
<dbReference type="InterPro" id="IPR018247">
    <property type="entry name" value="EF_Hand_1_Ca_BS"/>
</dbReference>
<dbReference type="SUPFAM" id="SSF47473">
    <property type="entry name" value="EF-hand"/>
    <property type="match status" value="1"/>
</dbReference>
<accession>A0A7S2FLR9</accession>
<evidence type="ECO:0000259" key="2">
    <source>
        <dbReference type="PROSITE" id="PS50222"/>
    </source>
</evidence>
<dbReference type="CDD" id="cd00051">
    <property type="entry name" value="EFh"/>
    <property type="match status" value="1"/>
</dbReference>
<protein>
    <recommendedName>
        <fullName evidence="2">EF-hand domain-containing protein</fullName>
    </recommendedName>
</protein>
<organism evidence="3">
    <name type="scientific">Florenciella parvula</name>
    <dbReference type="NCBI Taxonomy" id="236787"/>
    <lineage>
        <taxon>Eukaryota</taxon>
        <taxon>Sar</taxon>
        <taxon>Stramenopiles</taxon>
        <taxon>Ochrophyta</taxon>
        <taxon>Dictyochophyceae</taxon>
        <taxon>Florenciellales</taxon>
        <taxon>Florenciella</taxon>
    </lineage>
</organism>
<dbReference type="InterPro" id="IPR002048">
    <property type="entry name" value="EF_hand_dom"/>
</dbReference>
<evidence type="ECO:0000313" key="3">
    <source>
        <dbReference type="EMBL" id="CAD9402771.1"/>
    </source>
</evidence>
<sequence>MVGRGGASAFSSPVAPRSWVRMASPSRMVAVSSSSALDDWLAEAPAAPKPADKEQADSQDVFEKLFELADVDASGGIDVDEFKQFYRLLSVVAGEASTTDATALDARLADVFASMDDDGSGTVELTELKGWMADQMAGEWPELESEVSTWWGGTNIE</sequence>